<gene>
    <name evidence="1" type="ORF">SAMN05216275_12767</name>
</gene>
<evidence type="ECO:0000313" key="2">
    <source>
        <dbReference type="Proteomes" id="UP000199111"/>
    </source>
</evidence>
<proteinExistence type="predicted"/>
<reference evidence="2" key="1">
    <citation type="submission" date="2016-10" db="EMBL/GenBank/DDBJ databases">
        <authorList>
            <person name="Varghese N."/>
            <person name="Submissions S."/>
        </authorList>
    </citation>
    <scope>NUCLEOTIDE SEQUENCE [LARGE SCALE GENOMIC DNA]</scope>
    <source>
        <strain evidence="2">CGMCC 4.2126</strain>
    </source>
</reference>
<organism evidence="1 2">
    <name type="scientific">Streptosporangium canum</name>
    <dbReference type="NCBI Taxonomy" id="324952"/>
    <lineage>
        <taxon>Bacteria</taxon>
        <taxon>Bacillati</taxon>
        <taxon>Actinomycetota</taxon>
        <taxon>Actinomycetes</taxon>
        <taxon>Streptosporangiales</taxon>
        <taxon>Streptosporangiaceae</taxon>
        <taxon>Streptosporangium</taxon>
    </lineage>
</organism>
<accession>A0A1I4A6J9</accession>
<dbReference type="AlphaFoldDB" id="A0A1I4A6J9"/>
<protein>
    <submittedName>
        <fullName evidence="1">Uncharacterized protein</fullName>
    </submittedName>
</protein>
<dbReference type="GeneID" id="96304168"/>
<dbReference type="RefSeq" id="WP_093890357.1">
    <property type="nucleotide sequence ID" value="NZ_FOQY01000027.1"/>
</dbReference>
<keyword evidence="2" id="KW-1185">Reference proteome</keyword>
<name>A0A1I4A6J9_9ACTN</name>
<sequence>MNAPGDERLHPFREAVAAPLYRALPAVFVLDRAVLEGQPLLAGTLRGLTCEWADGGPLTGVTPRVARISRRRAREQDAPMPAPRLRERHRGRYRVAVCGGRP</sequence>
<dbReference type="EMBL" id="FOQY01000027">
    <property type="protein sequence ID" value="SFK51737.1"/>
    <property type="molecule type" value="Genomic_DNA"/>
</dbReference>
<evidence type="ECO:0000313" key="1">
    <source>
        <dbReference type="EMBL" id="SFK51737.1"/>
    </source>
</evidence>
<dbReference type="Proteomes" id="UP000199111">
    <property type="component" value="Unassembled WGS sequence"/>
</dbReference>